<evidence type="ECO:0000313" key="1">
    <source>
        <dbReference type="EMBL" id="GID68839.1"/>
    </source>
</evidence>
<dbReference type="EMBL" id="BOMH01000053">
    <property type="protein sequence ID" value="GID68839.1"/>
    <property type="molecule type" value="Genomic_DNA"/>
</dbReference>
<reference evidence="1" key="1">
    <citation type="submission" date="2021-01" db="EMBL/GenBank/DDBJ databases">
        <title>Whole genome shotgun sequence of Actinoplanes cyaneus NBRC 14990.</title>
        <authorList>
            <person name="Komaki H."/>
            <person name="Tamura T."/>
        </authorList>
    </citation>
    <scope>NUCLEOTIDE SEQUENCE</scope>
    <source>
        <strain evidence="1">NBRC 14990</strain>
    </source>
</reference>
<accession>A0A919MAQ7</accession>
<name>A0A919MAQ7_9ACTN</name>
<protein>
    <submittedName>
        <fullName evidence="1">Glycosyl transferase</fullName>
    </submittedName>
</protein>
<keyword evidence="2" id="KW-1185">Reference proteome</keyword>
<gene>
    <name evidence="1" type="ORF">Acy02nite_67200</name>
</gene>
<dbReference type="AlphaFoldDB" id="A0A919MAQ7"/>
<comment type="caution">
    <text evidence="1">The sequence shown here is derived from an EMBL/GenBank/DDBJ whole genome shotgun (WGS) entry which is preliminary data.</text>
</comment>
<proteinExistence type="predicted"/>
<keyword evidence="1" id="KW-0808">Transferase</keyword>
<evidence type="ECO:0000313" key="2">
    <source>
        <dbReference type="Proteomes" id="UP000619479"/>
    </source>
</evidence>
<dbReference type="Proteomes" id="UP000619479">
    <property type="component" value="Unassembled WGS sequence"/>
</dbReference>
<organism evidence="1 2">
    <name type="scientific">Actinoplanes cyaneus</name>
    <dbReference type="NCBI Taxonomy" id="52696"/>
    <lineage>
        <taxon>Bacteria</taxon>
        <taxon>Bacillati</taxon>
        <taxon>Actinomycetota</taxon>
        <taxon>Actinomycetes</taxon>
        <taxon>Micromonosporales</taxon>
        <taxon>Micromonosporaceae</taxon>
        <taxon>Actinoplanes</taxon>
    </lineage>
</organism>
<sequence length="368" mass="40126">MSDRRDLVLNLGLRLIPPPVRLTDVPGPRFDHVLRLSDDTGLLEHARTTIVRREHGYCVDDVARGLLVVSREPRPAPEVLRAAERYLAFLTHAQDADGSFRNRMSYDRRWQDEPSLGDWWGRALWGLGTAAARSSARWIRREAMFAFRLGASRRSPWPRAMAFAGLGAAEVLRADPHDRLAAELLGDAATVVGLPGSDPAWVWPERELTYANPALAEVVIAAGDLLGDEALLADGLRMLSWLCDQQEHHGHLSTVPVGGWRPGEPRHRHDQQPIEAAATADACATAAAVTGDERWDAPLFQSIAWFLGDNDTGSLMYDSETCGCYDGLTADGPNLNQGAESTLALVSTLQHARTLAARSATRPSGGPA</sequence>
<dbReference type="GO" id="GO:0016740">
    <property type="term" value="F:transferase activity"/>
    <property type="evidence" value="ECO:0007669"/>
    <property type="project" value="UniProtKB-KW"/>
</dbReference>